<evidence type="ECO:0000259" key="4">
    <source>
        <dbReference type="PROSITE" id="PS51161"/>
    </source>
</evidence>
<organism evidence="5 6">
    <name type="scientific">Chromobacterium violaceum</name>
    <dbReference type="NCBI Taxonomy" id="536"/>
    <lineage>
        <taxon>Bacteria</taxon>
        <taxon>Pseudomonadati</taxon>
        <taxon>Pseudomonadota</taxon>
        <taxon>Betaproteobacteria</taxon>
        <taxon>Neisseriales</taxon>
        <taxon>Chromobacteriaceae</taxon>
        <taxon>Chromobacterium</taxon>
    </lineage>
</organism>
<dbReference type="AlphaFoldDB" id="A0A447TD64"/>
<keyword evidence="2 3" id="KW-0067">ATP-binding</keyword>
<evidence type="ECO:0000256" key="3">
    <source>
        <dbReference type="PROSITE-ProRule" id="PRU00492"/>
    </source>
</evidence>
<evidence type="ECO:0000256" key="2">
    <source>
        <dbReference type="ARBA" id="ARBA00022840"/>
    </source>
</evidence>
<sequence length="133" mass="14677">MQLTTFEGQTAAELGRAAAPQADFSLYKTIRRNGAVVPFEPVKISIAMTKAFLAVMGNQGATSASIRDKVAQLTEQVVNALMRRKPEGGAIHIEDIQDQVELSLMRFGEHDVARAYVLYREQRSQERAAAAKR</sequence>
<dbReference type="InterPro" id="IPR005144">
    <property type="entry name" value="ATP-cone_dom"/>
</dbReference>
<evidence type="ECO:0000313" key="6">
    <source>
        <dbReference type="Proteomes" id="UP000275777"/>
    </source>
</evidence>
<gene>
    <name evidence="5" type="ORF">NCTC9695_03219</name>
</gene>
<evidence type="ECO:0000256" key="1">
    <source>
        <dbReference type="ARBA" id="ARBA00022741"/>
    </source>
</evidence>
<keyword evidence="1 3" id="KW-0547">Nucleotide-binding</keyword>
<dbReference type="PROSITE" id="PS51161">
    <property type="entry name" value="ATP_CONE"/>
    <property type="match status" value="1"/>
</dbReference>
<dbReference type="GO" id="GO:0005524">
    <property type="term" value="F:ATP binding"/>
    <property type="evidence" value="ECO:0007669"/>
    <property type="project" value="UniProtKB-UniRule"/>
</dbReference>
<dbReference type="Proteomes" id="UP000275777">
    <property type="component" value="Chromosome"/>
</dbReference>
<proteinExistence type="predicted"/>
<protein>
    <submittedName>
        <fullName evidence="5">Ribonucleotide-diphosphate reductase subunit alpha</fullName>
    </submittedName>
</protein>
<feature type="domain" description="ATP-cone" evidence="4">
    <location>
        <begin position="27"/>
        <end position="127"/>
    </location>
</feature>
<dbReference type="Pfam" id="PF03477">
    <property type="entry name" value="ATP-cone"/>
    <property type="match status" value="1"/>
</dbReference>
<evidence type="ECO:0000313" key="5">
    <source>
        <dbReference type="EMBL" id="VEB42768.1"/>
    </source>
</evidence>
<reference evidence="5 6" key="1">
    <citation type="submission" date="2018-12" db="EMBL/GenBank/DDBJ databases">
        <authorList>
            <consortium name="Pathogen Informatics"/>
        </authorList>
    </citation>
    <scope>NUCLEOTIDE SEQUENCE [LARGE SCALE GENOMIC DNA]</scope>
    <source>
        <strain evidence="5 6">NCTC9695</strain>
    </source>
</reference>
<dbReference type="EMBL" id="LR134182">
    <property type="protein sequence ID" value="VEB42768.1"/>
    <property type="molecule type" value="Genomic_DNA"/>
</dbReference>
<accession>A0A447TD64</accession>
<name>A0A447TD64_CHRVL</name>